<dbReference type="RefSeq" id="WP_039690126.1">
    <property type="nucleotide sequence ID" value="NZ_CP009302.1"/>
</dbReference>
<keyword evidence="3" id="KW-1185">Reference proteome</keyword>
<evidence type="ECO:0000313" key="3">
    <source>
        <dbReference type="Proteomes" id="UP000031121"/>
    </source>
</evidence>
<dbReference type="AlphaFoldDB" id="A0A0A8B7A2"/>
<name>A0A0A8B7A2_9ACTN</name>
<dbReference type="SUPFAM" id="SSF52499">
    <property type="entry name" value="Isochorismatase-like hydrolases"/>
    <property type="match status" value="1"/>
</dbReference>
<dbReference type="KEGG" id="cbac:JI75_08565"/>
<evidence type="ECO:0000259" key="1">
    <source>
        <dbReference type="Pfam" id="PF00857"/>
    </source>
</evidence>
<feature type="domain" description="Isochorismatase-like" evidence="1">
    <location>
        <begin position="4"/>
        <end position="181"/>
    </location>
</feature>
<proteinExistence type="predicted"/>
<dbReference type="STRING" id="1531429.JI75_08565"/>
<dbReference type="OrthoDB" id="9791276at2"/>
<dbReference type="EMBL" id="CP009302">
    <property type="protein sequence ID" value="AJC12693.1"/>
    <property type="molecule type" value="Genomic_DNA"/>
</dbReference>
<dbReference type="InterPro" id="IPR000868">
    <property type="entry name" value="Isochorismatase-like_dom"/>
</dbReference>
<sequence length="185" mass="20402">MKRLLVVVDFQKDFVGGFCTPERADEVDGCIADKIRAYRDNGDKIIFILDTRETAYLNMQDSHVRPMPHTLDGIGNGLYGQVAELRTDIDEVYFKASFGSSDLFVRLMKAQKVAASMGVLPFVSIEVAGLSATRCLLSNVVIARTACPEVPVIVDARCTVARDEDSMRKALDILAELRVDVLNAD</sequence>
<accession>A0A0A8B7A2</accession>
<dbReference type="Proteomes" id="UP000031121">
    <property type="component" value="Chromosome"/>
</dbReference>
<dbReference type="HOGENOM" id="CLU_068979_12_0_11"/>
<organism evidence="2 3">
    <name type="scientific">Berryella intestinalis</name>
    <dbReference type="NCBI Taxonomy" id="1531429"/>
    <lineage>
        <taxon>Bacteria</taxon>
        <taxon>Bacillati</taxon>
        <taxon>Actinomycetota</taxon>
        <taxon>Coriobacteriia</taxon>
        <taxon>Eggerthellales</taxon>
        <taxon>Eggerthellaceae</taxon>
        <taxon>Berryella</taxon>
    </lineage>
</organism>
<evidence type="ECO:0000313" key="2">
    <source>
        <dbReference type="EMBL" id="AJC12693.1"/>
    </source>
</evidence>
<reference evidence="3" key="1">
    <citation type="submission" date="2014-08" db="EMBL/GenBank/DDBJ databases">
        <title>Coriobacteriaceae sp. complete genome.</title>
        <authorList>
            <person name="Looft T."/>
            <person name="Bayles D.O."/>
            <person name="Stanton T.B."/>
        </authorList>
    </citation>
    <scope>NUCLEOTIDE SEQUENCE [LARGE SCALE GENOMIC DNA]</scope>
    <source>
        <strain evidence="3">68-1-3</strain>
    </source>
</reference>
<reference evidence="2 3" key="2">
    <citation type="journal article" date="2015" name="Genome Announc.">
        <title>Complete Genome Sequence of Coriobacteriaceae Strain 68-1-3, a Novel Mucus-Degrading Isolate from the Swine Intestinal Tract.</title>
        <authorList>
            <person name="Looft T."/>
            <person name="Bayles D.O."/>
            <person name="Alt D.P."/>
            <person name="Stanton T.B."/>
        </authorList>
    </citation>
    <scope>NUCLEOTIDE SEQUENCE [LARGE SCALE GENOMIC DNA]</scope>
    <source>
        <strain evidence="2 3">68-1-3</strain>
    </source>
</reference>
<dbReference type="Gene3D" id="3.40.50.850">
    <property type="entry name" value="Isochorismatase-like"/>
    <property type="match status" value="1"/>
</dbReference>
<gene>
    <name evidence="2" type="ORF">JI75_08565</name>
</gene>
<protein>
    <recommendedName>
        <fullName evidence="1">Isochorismatase-like domain-containing protein</fullName>
    </recommendedName>
</protein>
<dbReference type="Pfam" id="PF00857">
    <property type="entry name" value="Isochorismatase"/>
    <property type="match status" value="1"/>
</dbReference>
<dbReference type="InterPro" id="IPR036380">
    <property type="entry name" value="Isochorismatase-like_sf"/>
</dbReference>